<dbReference type="AlphaFoldDB" id="A0A1X0DUT9"/>
<dbReference type="EMBL" id="MVHR01000003">
    <property type="protein sequence ID" value="ORA76009.1"/>
    <property type="molecule type" value="Genomic_DNA"/>
</dbReference>
<dbReference type="Proteomes" id="UP000192566">
    <property type="component" value="Unassembled WGS sequence"/>
</dbReference>
<dbReference type="RefSeq" id="WP_083072504.1">
    <property type="nucleotide sequence ID" value="NZ_AP022615.1"/>
</dbReference>
<dbReference type="STRING" id="53376.BST25_03255"/>
<evidence type="ECO:0000313" key="3">
    <source>
        <dbReference type="Proteomes" id="UP000192566"/>
    </source>
</evidence>
<reference evidence="2 3" key="1">
    <citation type="submission" date="2017-02" db="EMBL/GenBank/DDBJ databases">
        <title>The new phylogeny of genus Mycobacterium.</title>
        <authorList>
            <person name="Tortoli E."/>
            <person name="Trovato A."/>
            <person name="Cirillo D.M."/>
        </authorList>
    </citation>
    <scope>NUCLEOTIDE SEQUENCE [LARGE SCALE GENOMIC DNA]</scope>
    <source>
        <strain evidence="2 3">DSM 44471</strain>
    </source>
</reference>
<dbReference type="SUPFAM" id="SSF51445">
    <property type="entry name" value="(Trans)glycosidases"/>
    <property type="match status" value="1"/>
</dbReference>
<dbReference type="OrthoDB" id="4472230at2"/>
<dbReference type="Gene3D" id="3.20.20.80">
    <property type="entry name" value="Glycosidases"/>
    <property type="match status" value="1"/>
</dbReference>
<evidence type="ECO:0000259" key="1">
    <source>
        <dbReference type="Pfam" id="PF08924"/>
    </source>
</evidence>
<dbReference type="Pfam" id="PF08924">
    <property type="entry name" value="Rv2525c_GlyHyd-like"/>
    <property type="match status" value="1"/>
</dbReference>
<accession>A0A1X0DUT9</accession>
<proteinExistence type="predicted"/>
<comment type="caution">
    <text evidence="2">The sequence shown here is derived from an EMBL/GenBank/DDBJ whole genome shotgun (WGS) entry which is preliminary data.</text>
</comment>
<dbReference type="InterPro" id="IPR017853">
    <property type="entry name" value="GH"/>
</dbReference>
<sequence>MHDMPPTASDVRLRTVSRRDALRYATALAGLGAVSVACGTHTAAAASPPQLIDFAAHQIPAQQIRAAGYSGVVNYVSLSRPGSSFGAKPITRSYADSLKAAGLVIVSNYQYGKPGGSAPSDFTRGYAGGIADARTAWQLHTAAGGGEDAPIFFTIDEGINRDTWNRVALQWFRGINSVLGVQRTGVYGGIDVCQWAATDGVIGSSSTAGRRWAWQTRAWSGNRVHPAAVLYQRVVSTASNPGPRVGGLEVDVNDVLAPDCGQWNLHRSSYPNGDVR</sequence>
<name>A0A1X0DUT9_MYCHE</name>
<evidence type="ECO:0000313" key="2">
    <source>
        <dbReference type="EMBL" id="ORA76009.1"/>
    </source>
</evidence>
<dbReference type="InterPro" id="IPR006311">
    <property type="entry name" value="TAT_signal"/>
</dbReference>
<dbReference type="InterPro" id="IPR015020">
    <property type="entry name" value="Rv2525c-like_Glyco_Hydro-like"/>
</dbReference>
<protein>
    <submittedName>
        <fullName evidence="2">Twin-arginine translocation pathway</fullName>
    </submittedName>
</protein>
<gene>
    <name evidence="2" type="ORF">BST25_03255</name>
</gene>
<dbReference type="PROSITE" id="PS51318">
    <property type="entry name" value="TAT"/>
    <property type="match status" value="1"/>
</dbReference>
<feature type="domain" description="Rv2525c-like glycoside hydrolase-like" evidence="1">
    <location>
        <begin position="62"/>
        <end position="255"/>
    </location>
</feature>
<keyword evidence="3" id="KW-1185">Reference proteome</keyword>
<organism evidence="2 3">
    <name type="scientific">Mycobacterium heidelbergense</name>
    <dbReference type="NCBI Taxonomy" id="53376"/>
    <lineage>
        <taxon>Bacteria</taxon>
        <taxon>Bacillati</taxon>
        <taxon>Actinomycetota</taxon>
        <taxon>Actinomycetes</taxon>
        <taxon>Mycobacteriales</taxon>
        <taxon>Mycobacteriaceae</taxon>
        <taxon>Mycobacterium</taxon>
        <taxon>Mycobacterium simiae complex</taxon>
    </lineage>
</organism>